<protein>
    <submittedName>
        <fullName evidence="1">Uncharacterized protein</fullName>
    </submittedName>
</protein>
<proteinExistence type="predicted"/>
<evidence type="ECO:0000313" key="2">
    <source>
        <dbReference type="Proteomes" id="UP000886889"/>
    </source>
</evidence>
<gene>
    <name evidence="1" type="ORF">IAC80_07715</name>
</gene>
<sequence length="119" mass="13872">MEAGKDENGNVVLCAASAYEEKYYFNPLFSRLPDSVQKELRIICILFTDEIGGIFAMEYNQEGNLQFLTEARDWDYQYDEIGAALMIKEIQKSRRDLLRSLELFYQVVILGQPLEEKME</sequence>
<accession>A0A9D1T8X1</accession>
<dbReference type="EMBL" id="DVOS01000062">
    <property type="protein sequence ID" value="HIV23815.1"/>
    <property type="molecule type" value="Genomic_DNA"/>
</dbReference>
<reference evidence="1" key="1">
    <citation type="submission" date="2020-10" db="EMBL/GenBank/DDBJ databases">
        <authorList>
            <person name="Gilroy R."/>
        </authorList>
    </citation>
    <scope>NUCLEOTIDE SEQUENCE</scope>
    <source>
        <strain evidence="1">ChiBcec6-7307</strain>
    </source>
</reference>
<name>A0A9D1T8X1_9FIRM</name>
<dbReference type="InterPro" id="IPR046143">
    <property type="entry name" value="DUF6145"/>
</dbReference>
<dbReference type="Pfam" id="PF19642">
    <property type="entry name" value="DUF6145"/>
    <property type="match status" value="1"/>
</dbReference>
<dbReference type="Proteomes" id="UP000886889">
    <property type="component" value="Unassembled WGS sequence"/>
</dbReference>
<evidence type="ECO:0000313" key="1">
    <source>
        <dbReference type="EMBL" id="HIV23815.1"/>
    </source>
</evidence>
<organism evidence="1 2">
    <name type="scientific">Candidatus Merdiplasma excrementigallinarum</name>
    <dbReference type="NCBI Taxonomy" id="2840864"/>
    <lineage>
        <taxon>Bacteria</taxon>
        <taxon>Bacillati</taxon>
        <taxon>Bacillota</taxon>
        <taxon>Clostridia</taxon>
        <taxon>Lachnospirales</taxon>
        <taxon>Lachnospiraceae</taxon>
        <taxon>Lachnospiraceae incertae sedis</taxon>
        <taxon>Candidatus Merdiplasma</taxon>
    </lineage>
</organism>
<comment type="caution">
    <text evidence="1">The sequence shown here is derived from an EMBL/GenBank/DDBJ whole genome shotgun (WGS) entry which is preliminary data.</text>
</comment>
<dbReference type="AlphaFoldDB" id="A0A9D1T8X1"/>
<reference evidence="1" key="2">
    <citation type="journal article" date="2021" name="PeerJ">
        <title>Extensive microbial diversity within the chicken gut microbiome revealed by metagenomics and culture.</title>
        <authorList>
            <person name="Gilroy R."/>
            <person name="Ravi A."/>
            <person name="Getino M."/>
            <person name="Pursley I."/>
            <person name="Horton D.L."/>
            <person name="Alikhan N.F."/>
            <person name="Baker D."/>
            <person name="Gharbi K."/>
            <person name="Hall N."/>
            <person name="Watson M."/>
            <person name="Adriaenssens E.M."/>
            <person name="Foster-Nyarko E."/>
            <person name="Jarju S."/>
            <person name="Secka A."/>
            <person name="Antonio M."/>
            <person name="Oren A."/>
            <person name="Chaudhuri R.R."/>
            <person name="La Ragione R."/>
            <person name="Hildebrand F."/>
            <person name="Pallen M.J."/>
        </authorList>
    </citation>
    <scope>NUCLEOTIDE SEQUENCE</scope>
    <source>
        <strain evidence="1">ChiBcec6-7307</strain>
    </source>
</reference>